<dbReference type="AlphaFoldDB" id="A0A6L8KMS2"/>
<evidence type="ECO:0000259" key="5">
    <source>
        <dbReference type="Pfam" id="PF00534"/>
    </source>
</evidence>
<dbReference type="SUPFAM" id="SSF53756">
    <property type="entry name" value="UDP-Glycosyltransferase/glycogen phosphorylase"/>
    <property type="match status" value="1"/>
</dbReference>
<protein>
    <submittedName>
        <fullName evidence="7">Glycosyltransferase</fullName>
    </submittedName>
</protein>
<evidence type="ECO:0000259" key="6">
    <source>
        <dbReference type="Pfam" id="PF13579"/>
    </source>
</evidence>
<dbReference type="InterPro" id="IPR001296">
    <property type="entry name" value="Glyco_trans_1"/>
</dbReference>
<dbReference type="PROSITE" id="PS01173">
    <property type="entry name" value="LIPASE_GDXG_HIS"/>
    <property type="match status" value="1"/>
</dbReference>
<evidence type="ECO:0000256" key="3">
    <source>
        <dbReference type="ARBA" id="ARBA00022676"/>
    </source>
</evidence>
<organism evidence="7 8">
    <name type="scientific">Duganella flavida</name>
    <dbReference type="NCBI Taxonomy" id="2692175"/>
    <lineage>
        <taxon>Bacteria</taxon>
        <taxon>Pseudomonadati</taxon>
        <taxon>Pseudomonadota</taxon>
        <taxon>Betaproteobacteria</taxon>
        <taxon>Burkholderiales</taxon>
        <taxon>Oxalobacteraceae</taxon>
        <taxon>Telluria group</taxon>
        <taxon>Duganella</taxon>
    </lineage>
</organism>
<sequence length="368" mass="38139">MQADAAWPAGQVLMFSTDASGRGGVAAVVAGLAQAPFAAQHGVELVASHRDGGAWTKLRSFGGALATLLWRCCVARPAIVHVHTASRASFLRKSLLLAVARRFGCRTVLHLHGGGFADYTEQAGPLLRRWIQHSFSRASAVLVLSDSWAEFVAGMAPAAAVTVLPNAVVLPPPVAPEGRQPGRVLFLGRAETAKGIDDLLVALAALAPSRPQLQLVLGGDGDLERVSARAAELGLKDVLQLRGWLSREQVAQELAQATLLVLPSYREGLPMALLEAMACSCPVVATPVGGIPQLVADGENGLLVAPGDVPALTAALAALLDDADLCARLGARGRATIEAGYSSTAMTATLAGVYARLRGEVKGHDGSN</sequence>
<dbReference type="GO" id="GO:0016787">
    <property type="term" value="F:hydrolase activity"/>
    <property type="evidence" value="ECO:0007669"/>
    <property type="project" value="InterPro"/>
</dbReference>
<dbReference type="Proteomes" id="UP000479335">
    <property type="component" value="Unassembled WGS sequence"/>
</dbReference>
<dbReference type="InterPro" id="IPR002168">
    <property type="entry name" value="Lipase_GDXG_HIS_AS"/>
</dbReference>
<keyword evidence="3" id="KW-0328">Glycosyltransferase</keyword>
<dbReference type="RefSeq" id="WP_161009347.1">
    <property type="nucleotide sequence ID" value="NZ_WWCN01000020.1"/>
</dbReference>
<dbReference type="PANTHER" id="PTHR12526">
    <property type="entry name" value="GLYCOSYLTRANSFERASE"/>
    <property type="match status" value="1"/>
</dbReference>
<gene>
    <name evidence="7" type="ORF">GTP46_25050</name>
</gene>
<dbReference type="EMBL" id="WWCN01000020">
    <property type="protein sequence ID" value="MYM25901.1"/>
    <property type="molecule type" value="Genomic_DNA"/>
</dbReference>
<evidence type="ECO:0000256" key="4">
    <source>
        <dbReference type="ARBA" id="ARBA00022679"/>
    </source>
</evidence>
<evidence type="ECO:0000256" key="1">
    <source>
        <dbReference type="ARBA" id="ARBA00009481"/>
    </source>
</evidence>
<dbReference type="Gene3D" id="3.40.50.2000">
    <property type="entry name" value="Glycogen Phosphorylase B"/>
    <property type="match status" value="2"/>
</dbReference>
<dbReference type="CDD" id="cd03801">
    <property type="entry name" value="GT4_PimA-like"/>
    <property type="match status" value="1"/>
</dbReference>
<reference evidence="7 8" key="1">
    <citation type="submission" date="2019-12" db="EMBL/GenBank/DDBJ databases">
        <title>Novel species isolated from a subtropical stream in China.</title>
        <authorList>
            <person name="Lu H."/>
        </authorList>
    </citation>
    <scope>NUCLEOTIDE SEQUENCE [LARGE SCALE GENOMIC DNA]</scope>
    <source>
        <strain evidence="7 8">FT135W</strain>
    </source>
</reference>
<evidence type="ECO:0000313" key="7">
    <source>
        <dbReference type="EMBL" id="MYM25901.1"/>
    </source>
</evidence>
<dbReference type="PANTHER" id="PTHR12526:SF640">
    <property type="entry name" value="COLANIC ACID BIOSYNTHESIS GLYCOSYLTRANSFERASE WCAL-RELATED"/>
    <property type="match status" value="1"/>
</dbReference>
<evidence type="ECO:0000256" key="2">
    <source>
        <dbReference type="ARBA" id="ARBA00010515"/>
    </source>
</evidence>
<dbReference type="Pfam" id="PF13579">
    <property type="entry name" value="Glyco_trans_4_4"/>
    <property type="match status" value="1"/>
</dbReference>
<accession>A0A6L8KMS2</accession>
<comment type="similarity">
    <text evidence="2">Belongs to the 'GDXG' lipolytic enzyme family.</text>
</comment>
<comment type="caution">
    <text evidence="7">The sequence shown here is derived from an EMBL/GenBank/DDBJ whole genome shotgun (WGS) entry which is preliminary data.</text>
</comment>
<feature type="domain" description="Glycosyltransferase subfamily 4-like N-terminal" evidence="6">
    <location>
        <begin position="41"/>
        <end position="166"/>
    </location>
</feature>
<proteinExistence type="inferred from homology"/>
<dbReference type="GO" id="GO:0016757">
    <property type="term" value="F:glycosyltransferase activity"/>
    <property type="evidence" value="ECO:0007669"/>
    <property type="project" value="UniProtKB-KW"/>
</dbReference>
<dbReference type="InterPro" id="IPR028098">
    <property type="entry name" value="Glyco_trans_4-like_N"/>
</dbReference>
<keyword evidence="8" id="KW-1185">Reference proteome</keyword>
<comment type="similarity">
    <text evidence="1">Belongs to the glycosyltransferase group 1 family. Glycosyltransferase 4 subfamily.</text>
</comment>
<dbReference type="Pfam" id="PF00534">
    <property type="entry name" value="Glycos_transf_1"/>
    <property type="match status" value="1"/>
</dbReference>
<keyword evidence="4 7" id="KW-0808">Transferase</keyword>
<evidence type="ECO:0000313" key="8">
    <source>
        <dbReference type="Proteomes" id="UP000479335"/>
    </source>
</evidence>
<feature type="domain" description="Glycosyl transferase family 1" evidence="5">
    <location>
        <begin position="182"/>
        <end position="335"/>
    </location>
</feature>
<name>A0A6L8KMS2_9BURK</name>